<dbReference type="Pfam" id="PF00338">
    <property type="entry name" value="Ribosomal_S10"/>
    <property type="match status" value="1"/>
</dbReference>
<accession>J3YQ70</accession>
<dbReference type="InterPro" id="IPR036838">
    <property type="entry name" value="Ribosomal_uS10_dom_sf"/>
</dbReference>
<feature type="domain" description="Small ribosomal subunit protein uS10" evidence="3">
    <location>
        <begin position="3"/>
        <end position="96"/>
    </location>
</feature>
<dbReference type="GO" id="GO:1990904">
    <property type="term" value="C:ribonucleoprotein complex"/>
    <property type="evidence" value="ECO:0007669"/>
    <property type="project" value="UniProtKB-KW"/>
</dbReference>
<dbReference type="InterPro" id="IPR027486">
    <property type="entry name" value="Ribosomal_uS10_dom"/>
</dbReference>
<dbReference type="GeneID" id="67454718"/>
<keyword evidence="2" id="KW-0687">Ribonucleoprotein</keyword>
<reference evidence="4 5" key="1">
    <citation type="journal article" date="2012" name="Mol. Biol. Evol.">
        <title>Genome reduction and co-evolution between the primary and secondary bacterial symbionts of psyllids.</title>
        <authorList>
            <person name="Sloan D.B."/>
            <person name="Moran N.A."/>
        </authorList>
    </citation>
    <scope>NUCLEOTIDE SEQUENCE [LARGE SCALE GENOMIC DNA]</scope>
    <source>
        <strain evidence="4 5">HC</strain>
    </source>
</reference>
<dbReference type="SMART" id="SM01403">
    <property type="entry name" value="Ribosomal_S10"/>
    <property type="match status" value="1"/>
</dbReference>
<evidence type="ECO:0000256" key="1">
    <source>
        <dbReference type="ARBA" id="ARBA00022980"/>
    </source>
</evidence>
<dbReference type="EMBL" id="CP003543">
    <property type="protein sequence ID" value="AFP84023.1"/>
    <property type="molecule type" value="Genomic_DNA"/>
</dbReference>
<dbReference type="STRING" id="1202538.A353_0196"/>
<gene>
    <name evidence="4" type="primary">rpsJ</name>
    <name evidence="4" type="ORF">A353_0196</name>
</gene>
<evidence type="ECO:0000313" key="5">
    <source>
        <dbReference type="Proteomes" id="UP000003934"/>
    </source>
</evidence>
<sequence>MIKITLKSHFIIEINSFLYFFIKNLKKKYIYIGPFFMPKKIEKFTILVSPHVDKNARDQIQINYFKVIFYIKNFDINLLNFLIKNKNIDGVEINYFFL</sequence>
<evidence type="ECO:0000259" key="3">
    <source>
        <dbReference type="SMART" id="SM01403"/>
    </source>
</evidence>
<evidence type="ECO:0000256" key="2">
    <source>
        <dbReference type="ARBA" id="ARBA00023274"/>
    </source>
</evidence>
<organism evidence="4 5">
    <name type="scientific">Candidatus Carsonella ruddii HC isolate Thao2000</name>
    <dbReference type="NCBI Taxonomy" id="1202538"/>
    <lineage>
        <taxon>Bacteria</taxon>
        <taxon>Pseudomonadati</taxon>
        <taxon>Pseudomonadota</taxon>
        <taxon>Gammaproteobacteria</taxon>
        <taxon>Oceanospirillales</taxon>
        <taxon>Halomonadaceae</taxon>
        <taxon>Zymobacter group</taxon>
        <taxon>Candidatus Carsonella</taxon>
    </lineage>
</organism>
<dbReference type="GO" id="GO:0005840">
    <property type="term" value="C:ribosome"/>
    <property type="evidence" value="ECO:0007669"/>
    <property type="project" value="UniProtKB-KW"/>
</dbReference>
<evidence type="ECO:0000313" key="4">
    <source>
        <dbReference type="EMBL" id="AFP84023.1"/>
    </source>
</evidence>
<dbReference type="RefSeq" id="WP_014887323.1">
    <property type="nucleotide sequence ID" value="NC_018416.1"/>
</dbReference>
<name>J3YQ70_CARRU</name>
<keyword evidence="1 4" id="KW-0689">Ribosomal protein</keyword>
<keyword evidence="5" id="KW-1185">Reference proteome</keyword>
<proteinExistence type="predicted"/>
<dbReference type="HOGENOM" id="CLU_2328530_0_0_6"/>
<dbReference type="AlphaFoldDB" id="J3YQ70"/>
<dbReference type="Proteomes" id="UP000003934">
    <property type="component" value="Chromosome"/>
</dbReference>
<protein>
    <submittedName>
        <fullName evidence="4">Ribosomal protein S10</fullName>
    </submittedName>
</protein>
<dbReference type="KEGG" id="crh:A353_0196"/>
<dbReference type="PATRIC" id="fig|1202538.3.peg.168"/>
<dbReference type="OrthoDB" id="9804464at2"/>
<dbReference type="SUPFAM" id="SSF54999">
    <property type="entry name" value="Ribosomal protein S10"/>
    <property type="match status" value="1"/>
</dbReference>
<dbReference type="Gene3D" id="3.30.70.600">
    <property type="entry name" value="Ribosomal protein S10 domain"/>
    <property type="match status" value="1"/>
</dbReference>